<sequence>MPWNSTGYARKLSIGVCGGRDLLGRLFLQKINAERHRRRSINIRLDHLRRLLRLDDQLTRIQVLEEAANRVKMVEPIHWDTHSTSFNHTIAAFNPSCETGAISPLRSNKARIEQHRRQLERYELNRVRTSLGTGKISDVCLLDKLIRRFEGKSAPLVPTPSISLSLDCFDRLHTPLTTPRKPLGSLDVNLFSKRGMMYPAESTNKRKLPTDGLSTECGRLTTKAAYWRPWEARLS</sequence>
<gene>
    <name evidence="2" type="ORF">EG68_02535</name>
</gene>
<dbReference type="OrthoDB" id="6233967at2759"/>
<organism evidence="2 3">
    <name type="scientific">Paragonimus skrjabini miyazakii</name>
    <dbReference type="NCBI Taxonomy" id="59628"/>
    <lineage>
        <taxon>Eukaryota</taxon>
        <taxon>Metazoa</taxon>
        <taxon>Spiralia</taxon>
        <taxon>Lophotrochozoa</taxon>
        <taxon>Platyhelminthes</taxon>
        <taxon>Trematoda</taxon>
        <taxon>Digenea</taxon>
        <taxon>Plagiorchiida</taxon>
        <taxon>Troglotremata</taxon>
        <taxon>Troglotrematidae</taxon>
        <taxon>Paragonimus</taxon>
    </lineage>
</organism>
<dbReference type="InterPro" id="IPR036638">
    <property type="entry name" value="HLH_DNA-bd_sf"/>
</dbReference>
<evidence type="ECO:0000313" key="2">
    <source>
        <dbReference type="EMBL" id="KAF7260246.1"/>
    </source>
</evidence>
<dbReference type="GO" id="GO:0046983">
    <property type="term" value="F:protein dimerization activity"/>
    <property type="evidence" value="ECO:0007669"/>
    <property type="project" value="InterPro"/>
</dbReference>
<dbReference type="PROSITE" id="PS50888">
    <property type="entry name" value="BHLH"/>
    <property type="match status" value="1"/>
</dbReference>
<dbReference type="EMBL" id="JTDE01000830">
    <property type="protein sequence ID" value="KAF7260246.1"/>
    <property type="molecule type" value="Genomic_DNA"/>
</dbReference>
<protein>
    <recommendedName>
        <fullName evidence="1">BHLH domain-containing protein</fullName>
    </recommendedName>
</protein>
<evidence type="ECO:0000259" key="1">
    <source>
        <dbReference type="PROSITE" id="PS50888"/>
    </source>
</evidence>
<name>A0A8S9Z3Z0_9TREM</name>
<dbReference type="InterPro" id="IPR011598">
    <property type="entry name" value="bHLH_dom"/>
</dbReference>
<dbReference type="AlphaFoldDB" id="A0A8S9Z3Z0"/>
<keyword evidence="3" id="KW-1185">Reference proteome</keyword>
<proteinExistence type="predicted"/>
<dbReference type="Proteomes" id="UP000822476">
    <property type="component" value="Unassembled WGS sequence"/>
</dbReference>
<reference evidence="2" key="1">
    <citation type="submission" date="2019-07" db="EMBL/GenBank/DDBJ databases">
        <title>Annotation for the trematode Paragonimus miyazaki's.</title>
        <authorList>
            <person name="Choi Y.-J."/>
        </authorList>
    </citation>
    <scope>NUCLEOTIDE SEQUENCE</scope>
    <source>
        <strain evidence="2">Japan</strain>
    </source>
</reference>
<dbReference type="SUPFAM" id="SSF47459">
    <property type="entry name" value="HLH, helix-loop-helix DNA-binding domain"/>
    <property type="match status" value="1"/>
</dbReference>
<evidence type="ECO:0000313" key="3">
    <source>
        <dbReference type="Proteomes" id="UP000822476"/>
    </source>
</evidence>
<feature type="domain" description="BHLH" evidence="1">
    <location>
        <begin position="25"/>
        <end position="74"/>
    </location>
</feature>
<comment type="caution">
    <text evidence="2">The sequence shown here is derived from an EMBL/GenBank/DDBJ whole genome shotgun (WGS) entry which is preliminary data.</text>
</comment>
<accession>A0A8S9Z3Z0</accession>